<dbReference type="PANTHER" id="PTHR43248">
    <property type="entry name" value="2-SUCCINYL-6-HYDROXY-2,4-CYCLOHEXADIENE-1-CARBOXYLATE SYNTHASE"/>
    <property type="match status" value="1"/>
</dbReference>
<dbReference type="InterPro" id="IPR000073">
    <property type="entry name" value="AB_hydrolase_1"/>
</dbReference>
<feature type="compositionally biased region" description="Low complexity" evidence="4">
    <location>
        <begin position="40"/>
        <end position="50"/>
    </location>
</feature>
<dbReference type="PROSITE" id="PS51257">
    <property type="entry name" value="PROKAR_LIPOPROTEIN"/>
    <property type="match status" value="1"/>
</dbReference>
<dbReference type="SUPFAM" id="SSF53474">
    <property type="entry name" value="alpha/beta-Hydrolases"/>
    <property type="match status" value="1"/>
</dbReference>
<evidence type="ECO:0000256" key="1">
    <source>
        <dbReference type="ARBA" id="ARBA00010088"/>
    </source>
</evidence>
<proteinExistence type="inferred from homology"/>
<protein>
    <submittedName>
        <fullName evidence="7">Alpha/beta hydrolase</fullName>
    </submittedName>
</protein>
<evidence type="ECO:0000256" key="5">
    <source>
        <dbReference type="SAM" id="SignalP"/>
    </source>
</evidence>
<feature type="domain" description="AB hydrolase-1" evidence="6">
    <location>
        <begin position="163"/>
        <end position="533"/>
    </location>
</feature>
<comment type="similarity">
    <text evidence="1">Belongs to the peptidase S33 family.</text>
</comment>
<feature type="signal peptide" evidence="5">
    <location>
        <begin position="1"/>
        <end position="23"/>
    </location>
</feature>
<keyword evidence="3 7" id="KW-0378">Hydrolase</keyword>
<accession>A0ABV3DPU2</accession>
<feature type="chain" id="PRO_5047458528" evidence="5">
    <location>
        <begin position="24"/>
        <end position="561"/>
    </location>
</feature>
<gene>
    <name evidence="7" type="ORF">AB0C36_30150</name>
</gene>
<evidence type="ECO:0000256" key="4">
    <source>
        <dbReference type="SAM" id="MobiDB-lite"/>
    </source>
</evidence>
<dbReference type="Proteomes" id="UP001551482">
    <property type="component" value="Unassembled WGS sequence"/>
</dbReference>
<dbReference type="InterPro" id="IPR051601">
    <property type="entry name" value="Serine_prot/Carboxylest_S33"/>
</dbReference>
<sequence>MKAARVPATARIAVPLVAAALVAAGCSSDNGRATGNAADTKPAAPSAGSSTGPGNGTGGADSTPGTGTASGQPDPAAPPAPATAAPRGAADPALKDFYAQKPTWKPCPADPIQRGADRGLQCARLRVPLDYADPAAKTTEIAVYRMPATGPASARIGSLATNPGGPGSGVRDTVVNLADSKPTLAARYDIVGFDPRGTGDSTPVVCADGPLMDRLQSIDPTPRDAAAVDAAAAVLKDFGRSCAARMGDLLPHLGTSEAADDMDILRGVLGDERLNYIGTSYGTYLGARYADRHPDRVGRFVLDGLLDPASDRTALAREQAQGFDAAFRAFAADCIGRAGCPFTGDADAAARQMRAMLDKLSDTPARAGGRTLDEAMASTVVCGYLYHPAQWPRLRTLVAALARGDAAPMIGAFDSYADRGDDGAYADSSLDGYFEINCADGRFLSAQEAARLGREITATAPVLGPSVVWSWAADCAAPGPDLATPLDGTRLPGMLLVSTTRDPATPHVAAPRVRGQLPASRLVTYNGDGHVAIYRQNACVDRAVDRHLLDGTLPGADVRCA</sequence>
<keyword evidence="8" id="KW-1185">Reference proteome</keyword>
<dbReference type="Gene3D" id="3.40.50.1820">
    <property type="entry name" value="alpha/beta hydrolase"/>
    <property type="match status" value="1"/>
</dbReference>
<comment type="caution">
    <text evidence="7">The sequence shown here is derived from an EMBL/GenBank/DDBJ whole genome shotgun (WGS) entry which is preliminary data.</text>
</comment>
<dbReference type="InterPro" id="IPR029058">
    <property type="entry name" value="AB_hydrolase_fold"/>
</dbReference>
<dbReference type="PANTHER" id="PTHR43248:SF29">
    <property type="entry name" value="TRIPEPTIDYL AMINOPEPTIDASE"/>
    <property type="match status" value="1"/>
</dbReference>
<dbReference type="RefSeq" id="WP_358360141.1">
    <property type="nucleotide sequence ID" value="NZ_JBEZFP010000099.1"/>
</dbReference>
<dbReference type="Pfam" id="PF00561">
    <property type="entry name" value="Abhydrolase_1"/>
    <property type="match status" value="1"/>
</dbReference>
<evidence type="ECO:0000259" key="6">
    <source>
        <dbReference type="Pfam" id="PF00561"/>
    </source>
</evidence>
<name>A0ABV3DPU2_9ACTN</name>
<reference evidence="7 8" key="1">
    <citation type="submission" date="2024-06" db="EMBL/GenBank/DDBJ databases">
        <title>The Natural Products Discovery Center: Release of the First 8490 Sequenced Strains for Exploring Actinobacteria Biosynthetic Diversity.</title>
        <authorList>
            <person name="Kalkreuter E."/>
            <person name="Kautsar S.A."/>
            <person name="Yang D."/>
            <person name="Bader C.D."/>
            <person name="Teijaro C.N."/>
            <person name="Fluegel L."/>
            <person name="Davis C.M."/>
            <person name="Simpson J.R."/>
            <person name="Lauterbach L."/>
            <person name="Steele A.D."/>
            <person name="Gui C."/>
            <person name="Meng S."/>
            <person name="Li G."/>
            <person name="Viehrig K."/>
            <person name="Ye F."/>
            <person name="Su P."/>
            <person name="Kiefer A.F."/>
            <person name="Nichols A."/>
            <person name="Cepeda A.J."/>
            <person name="Yan W."/>
            <person name="Fan B."/>
            <person name="Jiang Y."/>
            <person name="Adhikari A."/>
            <person name="Zheng C.-J."/>
            <person name="Schuster L."/>
            <person name="Cowan T.M."/>
            <person name="Smanski M.J."/>
            <person name="Chevrette M.G."/>
            <person name="De Carvalho L.P.S."/>
            <person name="Shen B."/>
        </authorList>
    </citation>
    <scope>NUCLEOTIDE SEQUENCE [LARGE SCALE GENOMIC DNA]</scope>
    <source>
        <strain evidence="7 8">NPDC048946</strain>
    </source>
</reference>
<organism evidence="7 8">
    <name type="scientific">Streptodolium elevatio</name>
    <dbReference type="NCBI Taxonomy" id="3157996"/>
    <lineage>
        <taxon>Bacteria</taxon>
        <taxon>Bacillati</taxon>
        <taxon>Actinomycetota</taxon>
        <taxon>Actinomycetes</taxon>
        <taxon>Kitasatosporales</taxon>
        <taxon>Streptomycetaceae</taxon>
        <taxon>Streptodolium</taxon>
    </lineage>
</organism>
<evidence type="ECO:0000256" key="2">
    <source>
        <dbReference type="ARBA" id="ARBA00022729"/>
    </source>
</evidence>
<dbReference type="EMBL" id="JBEZFP010000099">
    <property type="protein sequence ID" value="MEU8137765.1"/>
    <property type="molecule type" value="Genomic_DNA"/>
</dbReference>
<dbReference type="GO" id="GO:0016787">
    <property type="term" value="F:hydrolase activity"/>
    <property type="evidence" value="ECO:0007669"/>
    <property type="project" value="UniProtKB-KW"/>
</dbReference>
<feature type="region of interest" description="Disordered" evidence="4">
    <location>
        <begin position="28"/>
        <end position="89"/>
    </location>
</feature>
<evidence type="ECO:0000313" key="8">
    <source>
        <dbReference type="Proteomes" id="UP001551482"/>
    </source>
</evidence>
<keyword evidence="2 5" id="KW-0732">Signal</keyword>
<evidence type="ECO:0000313" key="7">
    <source>
        <dbReference type="EMBL" id="MEU8137765.1"/>
    </source>
</evidence>
<evidence type="ECO:0000256" key="3">
    <source>
        <dbReference type="ARBA" id="ARBA00022801"/>
    </source>
</evidence>